<dbReference type="Gene3D" id="3.40.470.10">
    <property type="entry name" value="Uracil-DNA glycosylase-like domain"/>
    <property type="match status" value="1"/>
</dbReference>
<keyword evidence="9" id="KW-0408">Iron</keyword>
<comment type="similarity">
    <text evidence="2">Belongs to the uracil-DNA glycosylase (UDG) superfamily. Type 4 (UDGa) family.</text>
</comment>
<dbReference type="SUPFAM" id="SSF52141">
    <property type="entry name" value="Uracil-DNA glycosylase-like"/>
    <property type="match status" value="1"/>
</dbReference>
<evidence type="ECO:0000313" key="14">
    <source>
        <dbReference type="Proteomes" id="UP001327219"/>
    </source>
</evidence>
<dbReference type="PANTHER" id="PTHR33693:SF1">
    <property type="entry name" value="TYPE-4 URACIL-DNA GLYCOSYLASE"/>
    <property type="match status" value="1"/>
</dbReference>
<evidence type="ECO:0000256" key="7">
    <source>
        <dbReference type="ARBA" id="ARBA00022763"/>
    </source>
</evidence>
<evidence type="ECO:0000313" key="13">
    <source>
        <dbReference type="EMBL" id="WPX96951.1"/>
    </source>
</evidence>
<protein>
    <recommendedName>
        <fullName evidence="4">Type-4 uracil-DNA glycosylase</fullName>
        <ecNumber evidence="3">3.2.2.27</ecNumber>
    </recommendedName>
</protein>
<comment type="catalytic activity">
    <reaction evidence="1">
        <text>Hydrolyzes single-stranded DNA or mismatched double-stranded DNA and polynucleotides, releasing free uracil.</text>
        <dbReference type="EC" id="3.2.2.27"/>
    </reaction>
</comment>
<feature type="domain" description="Uracil-DNA glycosylase-like" evidence="12">
    <location>
        <begin position="103"/>
        <end position="255"/>
    </location>
</feature>
<organism evidence="13 14">
    <name type="scientific">Candidatus Bandiella euplotis</name>
    <dbReference type="NCBI Taxonomy" id="1664265"/>
    <lineage>
        <taxon>Bacteria</taxon>
        <taxon>Pseudomonadati</taxon>
        <taxon>Pseudomonadota</taxon>
        <taxon>Alphaproteobacteria</taxon>
        <taxon>Rickettsiales</taxon>
        <taxon>Candidatus Midichloriaceae</taxon>
        <taxon>Candidatus Bandiella</taxon>
    </lineage>
</organism>
<keyword evidence="11" id="KW-0234">DNA repair</keyword>
<dbReference type="InterPro" id="IPR005122">
    <property type="entry name" value="Uracil-DNA_glycosylase-like"/>
</dbReference>
<dbReference type="CDD" id="cd10030">
    <property type="entry name" value="UDG-F4_TTUDGA_SPO1dp_like"/>
    <property type="match status" value="1"/>
</dbReference>
<dbReference type="Pfam" id="PF03167">
    <property type="entry name" value="UDG"/>
    <property type="match status" value="1"/>
</dbReference>
<keyword evidence="10" id="KW-0411">Iron-sulfur</keyword>
<evidence type="ECO:0000256" key="3">
    <source>
        <dbReference type="ARBA" id="ARBA00012030"/>
    </source>
</evidence>
<evidence type="ECO:0000256" key="9">
    <source>
        <dbReference type="ARBA" id="ARBA00023004"/>
    </source>
</evidence>
<dbReference type="EMBL" id="CP110820">
    <property type="protein sequence ID" value="WPX96951.1"/>
    <property type="molecule type" value="Genomic_DNA"/>
</dbReference>
<evidence type="ECO:0000259" key="12">
    <source>
        <dbReference type="SMART" id="SM00986"/>
    </source>
</evidence>
<evidence type="ECO:0000256" key="6">
    <source>
        <dbReference type="ARBA" id="ARBA00022723"/>
    </source>
</evidence>
<evidence type="ECO:0000256" key="5">
    <source>
        <dbReference type="ARBA" id="ARBA00022485"/>
    </source>
</evidence>
<dbReference type="InterPro" id="IPR005273">
    <property type="entry name" value="Ura-DNA_glyco_family4"/>
</dbReference>
<dbReference type="SMART" id="SM00987">
    <property type="entry name" value="UreE_C"/>
    <property type="match status" value="1"/>
</dbReference>
<dbReference type="PANTHER" id="PTHR33693">
    <property type="entry name" value="TYPE-5 URACIL-DNA GLYCOSYLASE"/>
    <property type="match status" value="1"/>
</dbReference>
<keyword evidence="5" id="KW-0004">4Fe-4S</keyword>
<dbReference type="NCBIfam" id="TIGR00758">
    <property type="entry name" value="UDG_fam4"/>
    <property type="match status" value="1"/>
</dbReference>
<accession>A0ABZ0ULE0</accession>
<keyword evidence="14" id="KW-1185">Reference proteome</keyword>
<evidence type="ECO:0000256" key="2">
    <source>
        <dbReference type="ARBA" id="ARBA00006521"/>
    </source>
</evidence>
<dbReference type="EC" id="3.2.2.27" evidence="3"/>
<keyword evidence="8" id="KW-0378">Hydrolase</keyword>
<dbReference type="InterPro" id="IPR051536">
    <property type="entry name" value="UDG_Type-4/5"/>
</dbReference>
<evidence type="ECO:0000256" key="8">
    <source>
        <dbReference type="ARBA" id="ARBA00022801"/>
    </source>
</evidence>
<gene>
    <name evidence="13" type="ORF">Bandiella_01087</name>
</gene>
<evidence type="ECO:0000256" key="11">
    <source>
        <dbReference type="ARBA" id="ARBA00023204"/>
    </source>
</evidence>
<proteinExistence type="inferred from homology"/>
<dbReference type="Proteomes" id="UP001327219">
    <property type="component" value="Chromosome"/>
</dbReference>
<keyword evidence="6" id="KW-0479">Metal-binding</keyword>
<dbReference type="SMART" id="SM00986">
    <property type="entry name" value="UDG"/>
    <property type="match status" value="1"/>
</dbReference>
<keyword evidence="7" id="KW-0227">DNA damage</keyword>
<dbReference type="InterPro" id="IPR036895">
    <property type="entry name" value="Uracil-DNA_glycosylase-like_sf"/>
</dbReference>
<name>A0ABZ0ULE0_9RICK</name>
<evidence type="ECO:0000256" key="1">
    <source>
        <dbReference type="ARBA" id="ARBA00001400"/>
    </source>
</evidence>
<reference evidence="13 14" key="1">
    <citation type="submission" date="2022-11" db="EMBL/GenBank/DDBJ databases">
        <title>Host association and intracellularity evolved multiple times independently in the Rickettsiales.</title>
        <authorList>
            <person name="Castelli M."/>
            <person name="Nardi T."/>
            <person name="Gammuto L."/>
            <person name="Bellinzona G."/>
            <person name="Sabaneyeva E."/>
            <person name="Potekhin A."/>
            <person name="Serra V."/>
            <person name="Petroni G."/>
            <person name="Sassera D."/>
        </authorList>
    </citation>
    <scope>NUCLEOTIDE SEQUENCE [LARGE SCALE GENOMIC DNA]</scope>
    <source>
        <strain evidence="13 14">NDG2</strain>
    </source>
</reference>
<evidence type="ECO:0000256" key="10">
    <source>
        <dbReference type="ARBA" id="ARBA00023014"/>
    </source>
</evidence>
<evidence type="ECO:0000256" key="4">
    <source>
        <dbReference type="ARBA" id="ARBA00019403"/>
    </source>
</evidence>
<sequence length="267" mass="30134">MDAYKKNLLEWYIESGVDCFMHQTPNSKISSDTMFPAGFAAAKEQLGKEESNIHKEAETTKTPTLNPTTSQLADNCNSIDELREAVRQYEGLDIKKGATNTVFADGNPKSDIMLIGEAPGANEDIYGIPFCGQSGKLLDNILAAINIDRSKCYITNTIFWRPPANRRPTSEEIKICRPFVEKHVSLVNPKIIILVGSTAVESLLDAKTPMNLLRNQTFKYKNVYLSTPIDTFVIFHPSYLLRQPSQKKVMWLDIQKINQFYLSILHK</sequence>